<protein>
    <submittedName>
        <fullName evidence="8">Efflux RND transporter periplasmic adaptor subunit</fullName>
    </submittedName>
</protein>
<evidence type="ECO:0000256" key="2">
    <source>
        <dbReference type="ARBA" id="ARBA00009477"/>
    </source>
</evidence>
<gene>
    <name evidence="8" type="ORF">FE263_11260</name>
</gene>
<dbReference type="Pfam" id="PF25944">
    <property type="entry name" value="Beta-barrel_RND"/>
    <property type="match status" value="1"/>
</dbReference>
<keyword evidence="3" id="KW-1133">Transmembrane helix</keyword>
<dbReference type="AlphaFoldDB" id="A0A5R9J4R5"/>
<dbReference type="InterPro" id="IPR058625">
    <property type="entry name" value="MdtA-like_BSH"/>
</dbReference>
<dbReference type="Gene3D" id="2.40.420.20">
    <property type="match status" value="1"/>
</dbReference>
<dbReference type="GO" id="GO:0046677">
    <property type="term" value="P:response to antibiotic"/>
    <property type="evidence" value="ECO:0007669"/>
    <property type="project" value="TreeGrafter"/>
</dbReference>
<evidence type="ECO:0000259" key="5">
    <source>
        <dbReference type="Pfam" id="PF25917"/>
    </source>
</evidence>
<dbReference type="InterPro" id="IPR058627">
    <property type="entry name" value="MdtA-like_C"/>
</dbReference>
<evidence type="ECO:0000256" key="3">
    <source>
        <dbReference type="SAM" id="Phobius"/>
    </source>
</evidence>
<evidence type="ECO:0000313" key="9">
    <source>
        <dbReference type="Proteomes" id="UP000305654"/>
    </source>
</evidence>
<name>A0A5R9J4R5_9PROT</name>
<reference evidence="8 9" key="1">
    <citation type="submission" date="2019-05" db="EMBL/GenBank/DDBJ databases">
        <authorList>
            <person name="Pankratov T."/>
            <person name="Grouzdev D."/>
        </authorList>
    </citation>
    <scope>NUCLEOTIDE SEQUENCE [LARGE SCALE GENOMIC DNA]</scope>
    <source>
        <strain evidence="8 9">KEBCLARHB70R</strain>
    </source>
</reference>
<dbReference type="Gene3D" id="2.40.30.170">
    <property type="match status" value="1"/>
</dbReference>
<dbReference type="InterPro" id="IPR058626">
    <property type="entry name" value="MdtA-like_b-barrel"/>
</dbReference>
<dbReference type="Gene3D" id="2.40.50.100">
    <property type="match status" value="1"/>
</dbReference>
<dbReference type="PANTHER" id="PTHR30158:SF24">
    <property type="entry name" value="HLYD FAMILY SECRETION PROTEIN"/>
    <property type="match status" value="1"/>
</dbReference>
<organism evidence="8 9">
    <name type="scientific">Lichenicoccus roseus</name>
    <dbReference type="NCBI Taxonomy" id="2683649"/>
    <lineage>
        <taxon>Bacteria</taxon>
        <taxon>Pseudomonadati</taxon>
        <taxon>Pseudomonadota</taxon>
        <taxon>Alphaproteobacteria</taxon>
        <taxon>Acetobacterales</taxon>
        <taxon>Acetobacteraceae</taxon>
        <taxon>Lichenicoccus</taxon>
    </lineage>
</organism>
<dbReference type="RefSeq" id="WP_138326077.1">
    <property type="nucleotide sequence ID" value="NZ_VCDI01000003.1"/>
</dbReference>
<dbReference type="Proteomes" id="UP000305654">
    <property type="component" value="Unassembled WGS sequence"/>
</dbReference>
<feature type="domain" description="Multidrug resistance protein MdtA-like beta-barrel" evidence="6">
    <location>
        <begin position="233"/>
        <end position="318"/>
    </location>
</feature>
<comment type="caution">
    <text evidence="8">The sequence shown here is derived from an EMBL/GenBank/DDBJ whole genome shotgun (WGS) entry which is preliminary data.</text>
</comment>
<feature type="domain" description="Multidrug resistance protein MdtA-like barrel-sandwich hybrid" evidence="5">
    <location>
        <begin position="82"/>
        <end position="222"/>
    </location>
</feature>
<feature type="domain" description="Multidrug resistance protein MdtA-like C-terminal permuted SH3" evidence="7">
    <location>
        <begin position="324"/>
        <end position="382"/>
    </location>
</feature>
<evidence type="ECO:0000313" key="8">
    <source>
        <dbReference type="EMBL" id="TLU72615.1"/>
    </source>
</evidence>
<sequence length="408" mass="43455">MSQTSSRISSTRPTRRRRPMAVAGVAIIAVAAVAGLLLWKSSPHSAASAMAPPPPVVTVSLPLQRDVSGRQGFLGQFSAVDRVELRAQVGGVLTEIDFKDGQIVRKGDLLFVIDPRPYEIKLAQARAQYKTATARLALANSEFWRAQQLKRTDFGTAENVDQRSADQQSAQAALDQAEAAVQDASLDLSYCHVQAPFSGRIGDHQVSIGNLISGSRAGSSATTLLATIVSLDPIHLDFNMSESDFLTFSHARAHEAAALADRVEISLSDEGHFARTGTLDFVDNSLDRASGTIHARATVPNPDLFLTPGEFARLRLTISNPRPALLVPAAAVVPDQSNHLLLIAAADGTVVPRPVQIGDMRGGLRVVTAGLKPTDRVIVDGLMHAMPGTKVSPKDSTIQFDAVADGEN</sequence>
<dbReference type="OrthoDB" id="9816569at2"/>
<comment type="similarity">
    <text evidence="2">Belongs to the membrane fusion protein (MFP) (TC 8.A.1) family.</text>
</comment>
<feature type="domain" description="Multidrug resistance protein MdtA-like alpha-helical hairpin" evidence="4">
    <location>
        <begin position="122"/>
        <end position="190"/>
    </location>
</feature>
<comment type="subcellular location">
    <subcellularLocation>
        <location evidence="1">Cell envelope</location>
    </subcellularLocation>
</comment>
<keyword evidence="3" id="KW-0812">Transmembrane</keyword>
<dbReference type="Gene3D" id="1.10.287.470">
    <property type="entry name" value="Helix hairpin bin"/>
    <property type="match status" value="1"/>
</dbReference>
<dbReference type="Pfam" id="PF25876">
    <property type="entry name" value="HH_MFP_RND"/>
    <property type="match status" value="1"/>
</dbReference>
<dbReference type="NCBIfam" id="TIGR01730">
    <property type="entry name" value="RND_mfp"/>
    <property type="match status" value="1"/>
</dbReference>
<evidence type="ECO:0000259" key="6">
    <source>
        <dbReference type="Pfam" id="PF25944"/>
    </source>
</evidence>
<dbReference type="InterPro" id="IPR058624">
    <property type="entry name" value="MdtA-like_HH"/>
</dbReference>
<dbReference type="PANTHER" id="PTHR30158">
    <property type="entry name" value="ACRA/E-RELATED COMPONENT OF DRUG EFFLUX TRANSPORTER"/>
    <property type="match status" value="1"/>
</dbReference>
<keyword evidence="9" id="KW-1185">Reference proteome</keyword>
<dbReference type="GO" id="GO:0022857">
    <property type="term" value="F:transmembrane transporter activity"/>
    <property type="evidence" value="ECO:0007669"/>
    <property type="project" value="InterPro"/>
</dbReference>
<evidence type="ECO:0000259" key="7">
    <source>
        <dbReference type="Pfam" id="PF25967"/>
    </source>
</evidence>
<feature type="transmembrane region" description="Helical" evidence="3">
    <location>
        <begin position="20"/>
        <end position="39"/>
    </location>
</feature>
<accession>A0A5R9J4R5</accession>
<dbReference type="GO" id="GO:0030313">
    <property type="term" value="C:cell envelope"/>
    <property type="evidence" value="ECO:0007669"/>
    <property type="project" value="UniProtKB-SubCell"/>
</dbReference>
<keyword evidence="3" id="KW-0472">Membrane</keyword>
<dbReference type="Pfam" id="PF25917">
    <property type="entry name" value="BSH_RND"/>
    <property type="match status" value="1"/>
</dbReference>
<dbReference type="GO" id="GO:0005886">
    <property type="term" value="C:plasma membrane"/>
    <property type="evidence" value="ECO:0007669"/>
    <property type="project" value="TreeGrafter"/>
</dbReference>
<dbReference type="Pfam" id="PF25967">
    <property type="entry name" value="RND-MFP_C"/>
    <property type="match status" value="1"/>
</dbReference>
<proteinExistence type="inferred from homology"/>
<dbReference type="SUPFAM" id="SSF111369">
    <property type="entry name" value="HlyD-like secretion proteins"/>
    <property type="match status" value="1"/>
</dbReference>
<dbReference type="EMBL" id="VCDI01000003">
    <property type="protein sequence ID" value="TLU72615.1"/>
    <property type="molecule type" value="Genomic_DNA"/>
</dbReference>
<dbReference type="InterPro" id="IPR006143">
    <property type="entry name" value="RND_pump_MFP"/>
</dbReference>
<evidence type="ECO:0000256" key="1">
    <source>
        <dbReference type="ARBA" id="ARBA00004196"/>
    </source>
</evidence>
<evidence type="ECO:0000259" key="4">
    <source>
        <dbReference type="Pfam" id="PF25876"/>
    </source>
</evidence>